<evidence type="ECO:0000256" key="1">
    <source>
        <dbReference type="SAM" id="MobiDB-lite"/>
    </source>
</evidence>
<feature type="compositionally biased region" description="Low complexity" evidence="1">
    <location>
        <begin position="40"/>
        <end position="52"/>
    </location>
</feature>
<proteinExistence type="predicted"/>
<sequence length="112" mass="13165">MRRRLWMTLTLCLLPLSAAGAQQQDDARQGSDRQQRFDDAQQQQRIQRLQSDINRREHGMSGSASGSRTERRLEENSLRQDRRRLQEERRDSQRPSPGTNRQVHPSDRSRSP</sequence>
<dbReference type="Proteomes" id="UP000281975">
    <property type="component" value="Unassembled WGS sequence"/>
</dbReference>
<feature type="signal peptide" evidence="2">
    <location>
        <begin position="1"/>
        <end position="20"/>
    </location>
</feature>
<evidence type="ECO:0000256" key="2">
    <source>
        <dbReference type="SAM" id="SignalP"/>
    </source>
</evidence>
<feature type="region of interest" description="Disordered" evidence="1">
    <location>
        <begin position="18"/>
        <end position="112"/>
    </location>
</feature>
<name>A0A420WV06_9GAMM</name>
<organism evidence="3 4">
    <name type="scientific">Kushneria sinocarnis</name>
    <dbReference type="NCBI Taxonomy" id="595502"/>
    <lineage>
        <taxon>Bacteria</taxon>
        <taxon>Pseudomonadati</taxon>
        <taxon>Pseudomonadota</taxon>
        <taxon>Gammaproteobacteria</taxon>
        <taxon>Oceanospirillales</taxon>
        <taxon>Halomonadaceae</taxon>
        <taxon>Kushneria</taxon>
    </lineage>
</organism>
<evidence type="ECO:0000313" key="4">
    <source>
        <dbReference type="Proteomes" id="UP000281975"/>
    </source>
</evidence>
<dbReference type="AlphaFoldDB" id="A0A420WV06"/>
<accession>A0A420WV06</accession>
<keyword evidence="2" id="KW-0732">Signal</keyword>
<gene>
    <name evidence="3" type="ORF">C7446_2688</name>
</gene>
<keyword evidence="4" id="KW-1185">Reference proteome</keyword>
<feature type="compositionally biased region" description="Basic and acidic residues" evidence="1">
    <location>
        <begin position="68"/>
        <end position="93"/>
    </location>
</feature>
<feature type="chain" id="PRO_5019076731" evidence="2">
    <location>
        <begin position="21"/>
        <end position="112"/>
    </location>
</feature>
<dbReference type="RefSeq" id="WP_121173590.1">
    <property type="nucleotide sequence ID" value="NZ_RBIN01000007.1"/>
</dbReference>
<comment type="caution">
    <text evidence="3">The sequence shown here is derived from an EMBL/GenBank/DDBJ whole genome shotgun (WGS) entry which is preliminary data.</text>
</comment>
<dbReference type="EMBL" id="RBIN01000007">
    <property type="protein sequence ID" value="RKQ97263.1"/>
    <property type="molecule type" value="Genomic_DNA"/>
</dbReference>
<reference evidence="3 4" key="1">
    <citation type="submission" date="2018-10" db="EMBL/GenBank/DDBJ databases">
        <title>Genomic Encyclopedia of Type Strains, Phase IV (KMG-IV): sequencing the most valuable type-strain genomes for metagenomic binning, comparative biology and taxonomic classification.</title>
        <authorList>
            <person name="Goeker M."/>
        </authorList>
    </citation>
    <scope>NUCLEOTIDE SEQUENCE [LARGE SCALE GENOMIC DNA]</scope>
    <source>
        <strain evidence="3 4">DSM 23229</strain>
    </source>
</reference>
<evidence type="ECO:0000313" key="3">
    <source>
        <dbReference type="EMBL" id="RKQ97263.1"/>
    </source>
</evidence>
<feature type="compositionally biased region" description="Basic and acidic residues" evidence="1">
    <location>
        <begin position="25"/>
        <end position="39"/>
    </location>
</feature>
<protein>
    <submittedName>
        <fullName evidence="3">Uncharacterized protein</fullName>
    </submittedName>
</protein>